<proteinExistence type="predicted"/>
<sequence length="128" mass="14688">MGPTTNLGKKTGKYYEKGKLCVWVVGGEREKVRKKETTKQNITTLSEDDEEGGRPLRLTSQRQQTIQPFFLNLLLPFYIPPSQFFHPPPATCYRQQPTTFLIPTNKGPSFLSPFPLFCIPWNPLRGRC</sequence>
<reference evidence="2 3" key="1">
    <citation type="submission" date="2024-01" db="EMBL/GenBank/DDBJ databases">
        <title>The genomes of 5 underutilized Papilionoideae crops provide insights into root nodulation and disease resistance.</title>
        <authorList>
            <person name="Yuan L."/>
        </authorList>
    </citation>
    <scope>NUCLEOTIDE SEQUENCE [LARGE SCALE GENOMIC DNA]</scope>
    <source>
        <strain evidence="2">LY-2023</strain>
        <tissue evidence="2">Leaf</tissue>
    </source>
</reference>
<accession>A0AAN9KKX4</accession>
<name>A0AAN9KKX4_CLITE</name>
<comment type="caution">
    <text evidence="2">The sequence shown here is derived from an EMBL/GenBank/DDBJ whole genome shotgun (WGS) entry which is preliminary data.</text>
</comment>
<evidence type="ECO:0000313" key="2">
    <source>
        <dbReference type="EMBL" id="KAK7318811.1"/>
    </source>
</evidence>
<dbReference type="EMBL" id="JAYKXN010000001">
    <property type="protein sequence ID" value="KAK7318811.1"/>
    <property type="molecule type" value="Genomic_DNA"/>
</dbReference>
<evidence type="ECO:0000313" key="3">
    <source>
        <dbReference type="Proteomes" id="UP001359559"/>
    </source>
</evidence>
<dbReference type="Proteomes" id="UP001359559">
    <property type="component" value="Unassembled WGS sequence"/>
</dbReference>
<organism evidence="2 3">
    <name type="scientific">Clitoria ternatea</name>
    <name type="common">Butterfly pea</name>
    <dbReference type="NCBI Taxonomy" id="43366"/>
    <lineage>
        <taxon>Eukaryota</taxon>
        <taxon>Viridiplantae</taxon>
        <taxon>Streptophyta</taxon>
        <taxon>Embryophyta</taxon>
        <taxon>Tracheophyta</taxon>
        <taxon>Spermatophyta</taxon>
        <taxon>Magnoliopsida</taxon>
        <taxon>eudicotyledons</taxon>
        <taxon>Gunneridae</taxon>
        <taxon>Pentapetalae</taxon>
        <taxon>rosids</taxon>
        <taxon>fabids</taxon>
        <taxon>Fabales</taxon>
        <taxon>Fabaceae</taxon>
        <taxon>Papilionoideae</taxon>
        <taxon>50 kb inversion clade</taxon>
        <taxon>NPAAA clade</taxon>
        <taxon>indigoferoid/millettioid clade</taxon>
        <taxon>Phaseoleae</taxon>
        <taxon>Clitoria</taxon>
    </lineage>
</organism>
<dbReference type="AlphaFoldDB" id="A0AAN9KKX4"/>
<protein>
    <submittedName>
        <fullName evidence="2">Uncharacterized protein</fullName>
    </submittedName>
</protein>
<evidence type="ECO:0000256" key="1">
    <source>
        <dbReference type="SAM" id="MobiDB-lite"/>
    </source>
</evidence>
<keyword evidence="3" id="KW-1185">Reference proteome</keyword>
<feature type="region of interest" description="Disordered" evidence="1">
    <location>
        <begin position="33"/>
        <end position="55"/>
    </location>
</feature>
<gene>
    <name evidence="2" type="ORF">RJT34_03518</name>
</gene>